<reference evidence="1 2" key="1">
    <citation type="submission" date="2022-05" db="EMBL/GenBank/DDBJ databases">
        <authorList>
            <consortium name="Genoscope - CEA"/>
            <person name="William W."/>
        </authorList>
    </citation>
    <scope>NUCLEOTIDE SEQUENCE [LARGE SCALE GENOMIC DNA]</scope>
</reference>
<sequence>MALQFGNTTRLHHIDFPSAATTESGAQTCDQAGLQAEMKPTVAQKDLHKTGKVNLKVRRKKDKEMKNKTRQEKSAQSRIKTEILNNGGGCDVTQDGHPNRSTLFGTLTHHAATRYLNLTVEWDVLESFSEFATFLEVQNPICPAHLIDTPEKLLNVLSCEL</sequence>
<accession>A0ABN8PDB5</accession>
<name>A0ABN8PDB5_9CNID</name>
<evidence type="ECO:0000313" key="2">
    <source>
        <dbReference type="Proteomes" id="UP001159427"/>
    </source>
</evidence>
<keyword evidence="2" id="KW-1185">Reference proteome</keyword>
<proteinExistence type="predicted"/>
<protein>
    <submittedName>
        <fullName evidence="1">Uncharacterized protein</fullName>
    </submittedName>
</protein>
<organism evidence="1 2">
    <name type="scientific">Porites evermanni</name>
    <dbReference type="NCBI Taxonomy" id="104178"/>
    <lineage>
        <taxon>Eukaryota</taxon>
        <taxon>Metazoa</taxon>
        <taxon>Cnidaria</taxon>
        <taxon>Anthozoa</taxon>
        <taxon>Hexacorallia</taxon>
        <taxon>Scleractinia</taxon>
        <taxon>Fungiina</taxon>
        <taxon>Poritidae</taxon>
        <taxon>Porites</taxon>
    </lineage>
</organism>
<dbReference type="Proteomes" id="UP001159427">
    <property type="component" value="Unassembled WGS sequence"/>
</dbReference>
<comment type="caution">
    <text evidence="1">The sequence shown here is derived from an EMBL/GenBank/DDBJ whole genome shotgun (WGS) entry which is preliminary data.</text>
</comment>
<evidence type="ECO:0000313" key="1">
    <source>
        <dbReference type="EMBL" id="CAH3140759.1"/>
    </source>
</evidence>
<gene>
    <name evidence="1" type="ORF">PEVE_00041889</name>
</gene>
<dbReference type="EMBL" id="CALNXI010000806">
    <property type="protein sequence ID" value="CAH3140759.1"/>
    <property type="molecule type" value="Genomic_DNA"/>
</dbReference>